<proteinExistence type="predicted"/>
<name>A0A090S876_9VIBR</name>
<gene>
    <name evidence="2" type="ORF">JCM19235_1274</name>
</gene>
<evidence type="ECO:0000313" key="3">
    <source>
        <dbReference type="Proteomes" id="UP000029228"/>
    </source>
</evidence>
<protein>
    <submittedName>
        <fullName evidence="2">Uncharacterized protein</fullName>
    </submittedName>
</protein>
<organism evidence="2 3">
    <name type="scientific">Vibrio maritimus</name>
    <dbReference type="NCBI Taxonomy" id="990268"/>
    <lineage>
        <taxon>Bacteria</taxon>
        <taxon>Pseudomonadati</taxon>
        <taxon>Pseudomonadota</taxon>
        <taxon>Gammaproteobacteria</taxon>
        <taxon>Vibrionales</taxon>
        <taxon>Vibrionaceae</taxon>
        <taxon>Vibrio</taxon>
    </lineage>
</organism>
<feature type="region of interest" description="Disordered" evidence="1">
    <location>
        <begin position="1"/>
        <end position="38"/>
    </location>
</feature>
<sequence>MPRDLSSERNTPFGRQSDVTNRLSEIRQREPPYSSTNK</sequence>
<comment type="caution">
    <text evidence="2">The sequence shown here is derived from an EMBL/GenBank/DDBJ whole genome shotgun (WGS) entry which is preliminary data.</text>
</comment>
<evidence type="ECO:0000313" key="2">
    <source>
        <dbReference type="EMBL" id="GAL22973.1"/>
    </source>
</evidence>
<evidence type="ECO:0000256" key="1">
    <source>
        <dbReference type="SAM" id="MobiDB-lite"/>
    </source>
</evidence>
<dbReference type="STRING" id="990268.JCM19235_1274"/>
<feature type="compositionally biased region" description="Polar residues" evidence="1">
    <location>
        <begin position="8"/>
        <end position="23"/>
    </location>
</feature>
<keyword evidence="3" id="KW-1185">Reference proteome</keyword>
<reference evidence="2 3" key="1">
    <citation type="submission" date="2014-09" db="EMBL/GenBank/DDBJ databases">
        <title>Vibrio maritimus JCM 19235. (C45) whole genome shotgun sequence.</title>
        <authorList>
            <person name="Sawabe T."/>
            <person name="Meirelles P."/>
            <person name="Nakanishi M."/>
            <person name="Sayaka M."/>
            <person name="Hattori M."/>
            <person name="Ohkuma M."/>
        </authorList>
    </citation>
    <scope>NUCLEOTIDE SEQUENCE [LARGE SCALE GENOMIC DNA]</scope>
    <source>
        <strain evidence="3">JCM19235</strain>
    </source>
</reference>
<dbReference type="AlphaFoldDB" id="A0A090S876"/>
<dbReference type="EMBL" id="BBMR01000017">
    <property type="protein sequence ID" value="GAL22973.1"/>
    <property type="molecule type" value="Genomic_DNA"/>
</dbReference>
<accession>A0A090S876</accession>
<dbReference type="Proteomes" id="UP000029228">
    <property type="component" value="Unassembled WGS sequence"/>
</dbReference>